<keyword evidence="2" id="KW-1185">Reference proteome</keyword>
<gene>
    <name evidence="1" type="ORF">C7B81_08805</name>
</gene>
<evidence type="ECO:0000313" key="2">
    <source>
        <dbReference type="Proteomes" id="UP000238218"/>
    </source>
</evidence>
<keyword evidence="1" id="KW-0808">Transferase</keyword>
<keyword evidence="1" id="KW-0489">Methyltransferase</keyword>
<proteinExistence type="predicted"/>
<dbReference type="Pfam" id="PF13489">
    <property type="entry name" value="Methyltransf_23"/>
    <property type="match status" value="1"/>
</dbReference>
<dbReference type="RefSeq" id="WP_106220908.1">
    <property type="nucleotide sequence ID" value="NZ_PVWP01000005.1"/>
</dbReference>
<protein>
    <submittedName>
        <fullName evidence="1">Class I SAM-dependent methyltransferase</fullName>
    </submittedName>
</protein>
<reference evidence="1 2" key="2">
    <citation type="submission" date="2018-03" db="EMBL/GenBank/DDBJ databases">
        <title>The ancient ancestry and fast evolution of plastids.</title>
        <authorList>
            <person name="Moore K.R."/>
            <person name="Magnabosco C."/>
            <person name="Momper L."/>
            <person name="Gold D.A."/>
            <person name="Bosak T."/>
            <person name="Fournier G.P."/>
        </authorList>
    </citation>
    <scope>NUCLEOTIDE SEQUENCE [LARGE SCALE GENOMIC DNA]</scope>
    <source>
        <strain evidence="1 2">CCALA 015</strain>
    </source>
</reference>
<dbReference type="GO" id="GO:0008168">
    <property type="term" value="F:methyltransferase activity"/>
    <property type="evidence" value="ECO:0007669"/>
    <property type="project" value="UniProtKB-KW"/>
</dbReference>
<dbReference type="Proteomes" id="UP000238218">
    <property type="component" value="Unassembled WGS sequence"/>
</dbReference>
<comment type="caution">
    <text evidence="1">The sequence shown here is derived from an EMBL/GenBank/DDBJ whole genome shotgun (WGS) entry which is preliminary data.</text>
</comment>
<sequence length="202" mass="22321">MTHTAIAAAYDQLAPRWQDDTFSTVDGVRQHQRALAFLGSIDRGWALSVGCGCNTRFNPLLREHGLLLEGIDLSQRMIALAQDADPSVVLHHADVCDWSPPRMYRFISAWDSLWHVKLQHQRAVMLKLMASLEIGGVFLFTAGGLDGPSEHVDATMGPEVYYATLGIPGLLEVLKDGGCVCRHLEFDQFPQTHLAVIAQRTA</sequence>
<evidence type="ECO:0000313" key="1">
    <source>
        <dbReference type="EMBL" id="PSB37599.1"/>
    </source>
</evidence>
<accession>A0ABX5F7M0</accession>
<organism evidence="1 2">
    <name type="scientific">Aphanothece cf. minutissima CCALA 015</name>
    <dbReference type="NCBI Taxonomy" id="2107695"/>
    <lineage>
        <taxon>Bacteria</taxon>
        <taxon>Bacillati</taxon>
        <taxon>Cyanobacteriota</taxon>
        <taxon>Cyanophyceae</taxon>
        <taxon>Oscillatoriophycideae</taxon>
        <taxon>Chroococcales</taxon>
        <taxon>Aphanothecaceae</taxon>
        <taxon>Aphanothece</taxon>
    </lineage>
</organism>
<dbReference type="EMBL" id="PVWP01000005">
    <property type="protein sequence ID" value="PSB37599.1"/>
    <property type="molecule type" value="Genomic_DNA"/>
</dbReference>
<reference evidence="1 2" key="1">
    <citation type="submission" date="2018-02" db="EMBL/GenBank/DDBJ databases">
        <authorList>
            <person name="Moore K."/>
            <person name="Momper L."/>
        </authorList>
    </citation>
    <scope>NUCLEOTIDE SEQUENCE [LARGE SCALE GENOMIC DNA]</scope>
    <source>
        <strain evidence="1 2">CCALA 015</strain>
    </source>
</reference>
<dbReference type="Gene3D" id="3.40.50.150">
    <property type="entry name" value="Vaccinia Virus protein VP39"/>
    <property type="match status" value="1"/>
</dbReference>
<dbReference type="CDD" id="cd02440">
    <property type="entry name" value="AdoMet_MTases"/>
    <property type="match status" value="1"/>
</dbReference>
<name>A0ABX5F7M0_9CHRO</name>
<dbReference type="InterPro" id="IPR029063">
    <property type="entry name" value="SAM-dependent_MTases_sf"/>
</dbReference>
<dbReference type="SUPFAM" id="SSF53335">
    <property type="entry name" value="S-adenosyl-L-methionine-dependent methyltransferases"/>
    <property type="match status" value="1"/>
</dbReference>
<dbReference type="GO" id="GO:0032259">
    <property type="term" value="P:methylation"/>
    <property type="evidence" value="ECO:0007669"/>
    <property type="project" value="UniProtKB-KW"/>
</dbReference>